<keyword evidence="2" id="KW-1185">Reference proteome</keyword>
<reference evidence="1" key="1">
    <citation type="submission" date="2025-08" db="UniProtKB">
        <authorList>
            <consortium name="Ensembl"/>
        </authorList>
    </citation>
    <scope>IDENTIFICATION</scope>
</reference>
<dbReference type="AlphaFoldDB" id="A0A8C1LYK7"/>
<reference evidence="1" key="2">
    <citation type="submission" date="2025-09" db="UniProtKB">
        <authorList>
            <consortium name="Ensembl"/>
        </authorList>
    </citation>
    <scope>IDENTIFICATION</scope>
</reference>
<dbReference type="Ensembl" id="ENSCCRT00010076949.1">
    <property type="protein sequence ID" value="ENSCCRP00010069614.1"/>
    <property type="gene ID" value="ENSCCRG00010030213.1"/>
</dbReference>
<sequence>MQETYLLDHPRVKKKILHGGQGSLPHFPKGTKVRCIYGPS</sequence>
<protein>
    <submittedName>
        <fullName evidence="1">Uncharacterized protein</fullName>
    </submittedName>
</protein>
<name>A0A8C1LYK7_CYPCA</name>
<organism evidence="1 2">
    <name type="scientific">Cyprinus carpio</name>
    <name type="common">Common carp</name>
    <dbReference type="NCBI Taxonomy" id="7962"/>
    <lineage>
        <taxon>Eukaryota</taxon>
        <taxon>Metazoa</taxon>
        <taxon>Chordata</taxon>
        <taxon>Craniata</taxon>
        <taxon>Vertebrata</taxon>
        <taxon>Euteleostomi</taxon>
        <taxon>Actinopterygii</taxon>
        <taxon>Neopterygii</taxon>
        <taxon>Teleostei</taxon>
        <taxon>Ostariophysi</taxon>
        <taxon>Cypriniformes</taxon>
        <taxon>Cyprinidae</taxon>
        <taxon>Cyprininae</taxon>
        <taxon>Cyprinus</taxon>
    </lineage>
</organism>
<evidence type="ECO:0000313" key="1">
    <source>
        <dbReference type="Ensembl" id="ENSCCRP00010069614.1"/>
    </source>
</evidence>
<evidence type="ECO:0000313" key="2">
    <source>
        <dbReference type="Proteomes" id="UP000694427"/>
    </source>
</evidence>
<accession>A0A8C1LYK7</accession>
<proteinExistence type="predicted"/>
<dbReference type="Proteomes" id="UP000694427">
    <property type="component" value="Unplaced"/>
</dbReference>